<evidence type="ECO:0000313" key="3">
    <source>
        <dbReference type="Proteomes" id="UP001219862"/>
    </source>
</evidence>
<dbReference type="SUPFAM" id="SSF49899">
    <property type="entry name" value="Concanavalin A-like lectins/glucanases"/>
    <property type="match status" value="1"/>
</dbReference>
<dbReference type="Pfam" id="PF13385">
    <property type="entry name" value="Laminin_G_3"/>
    <property type="match status" value="1"/>
</dbReference>
<protein>
    <recommendedName>
        <fullName evidence="1">DUF6701 domain-containing protein</fullName>
    </recommendedName>
</protein>
<reference evidence="2 3" key="1">
    <citation type="submission" date="2022-10" db="EMBL/GenBank/DDBJ databases">
        <title>paucibacter sp. hw8 Genome sequencing.</title>
        <authorList>
            <person name="Park S."/>
        </authorList>
    </citation>
    <scope>NUCLEOTIDE SEQUENCE [LARGE SCALE GENOMIC DNA]</scope>
    <source>
        <strain evidence="3">hw8</strain>
    </source>
</reference>
<evidence type="ECO:0000259" key="1">
    <source>
        <dbReference type="Pfam" id="PF20419"/>
    </source>
</evidence>
<dbReference type="RefSeq" id="WP_273595565.1">
    <property type="nucleotide sequence ID" value="NZ_JAQQXS010000003.1"/>
</dbReference>
<dbReference type="InterPro" id="IPR046524">
    <property type="entry name" value="DUF6701"/>
</dbReference>
<dbReference type="InterPro" id="IPR013320">
    <property type="entry name" value="ConA-like_dom_sf"/>
</dbReference>
<sequence>MPINNPRPRLLDWLARCWRSACHLIALALLCLAGIGFSQPARATAYAFPGNLPAGCTAAGSTYTCGSLTLGYTDTVSIGTPKPATLKFTGTLSIDTSATINAGGAASDLNLQVAGTLTTGYQTVIMGNVTAGSVNATNVGLVLGGTLTSAGSINLGDCVSVGGAISNSGANAVTVGQNCVINGGITSASGAVSTDLNSQVKGTIATAGNISVGQASVVTGNVSSTGGTVALAYQGQVTGYVSAKGQVTLGQATVVGGDVTSTSGAMISLDYQGQVGGSLNTTGSIVLAQNAVVSGKINGGTGSVSFGFSAKVVGDVTTTSGTILFNQSAIAQACVRSSSSANITLEYLASIHSVCCGGSCSNSCVTNNTSYPMPPACMPTPIADYHFDECSYNGNSGEVVDNRGGYPATAVLGATTGGNAPVVLNRYANLTGSTGSRYITPDTNIPIPTDWSVSTWVKTPFSTGGSRYHILASISGGSDLLYTDDLNGLQWGVYTPGNIVNGTFKFSSLAAGWHHVGLVGTGGQTALYIDGSYKETVNLQARGNLGLIGASWDVDVGTHEGLNAQMDEFMVFNSAISSSNISTIYTNQKAGKNYDGTSRNASSCTPVVASFVVNAATGASTCSPQAFTVTAKDGSGSTITSYTGTITLTSSTGRGDFSVSSGPAPSGTFTPGAANSGQASYTFAAGDAGVVNLKLSQSLAQNVVITVQDSNVTSATGTSASIQFRDNAFVWSEDLNNKIAGTNIVVAGRNHDLQVALWKKDATTGVCSIATDYTGSRNLKLWRTDNGSSWTAPSIVSPALTVPAATPGSNNLNGLSFTAGVATLTLATTDIGKYTLNLLDDSTLFAATSINGSLGDLTVRPFAITVSGLTLAGVSNPAGSAATDTKWGAAGATFSATLGAYRWSASADSSNTGTVDASATLSQVSAGGLTPGFSSAVTLSPSSGSQTPTGGVLGTLSNTGGSNPAITGFSGGTVTVSDLKYSEVGSFLLNTNGVVNSFLGTTGLTLNATVFTGSVQNNRLGRFVPAGFAVSSPVLTNRLNAACSPASTFTYLGEAFKIGFTLTAQNAQGATTQNYTGSFAKLALTNLNPAGIQGSTPFKTGARLTATSSGTWGLGQSTDVQLSMAVSRLATPDGPFAGSNFGIAPADSDGVVMNSYDLDTDSPANGNDHTALKPVSSIQLRFGQLRLQNAIGSQNRDLSLPLLAQYWDGANFITNTLDSCTSVDAKSVNFGNYRKTLNSSDGLLKASSYTLTNGSSALTLTKPGGGRTGSLDVSLSLSTVTDQSCLQAWTPGVAATLAAGLSYLQGPWCGAGAVSYNKDPSARATFGLYRGTDSVVYQRENY</sequence>
<dbReference type="EMBL" id="JAQQXS010000003">
    <property type="protein sequence ID" value="MDC8784451.1"/>
    <property type="molecule type" value="Genomic_DNA"/>
</dbReference>
<name>A0ABT5KNF9_9BURK</name>
<organism evidence="2 3">
    <name type="scientific">Roseateles koreensis</name>
    <dbReference type="NCBI Taxonomy" id="2987526"/>
    <lineage>
        <taxon>Bacteria</taxon>
        <taxon>Pseudomonadati</taxon>
        <taxon>Pseudomonadota</taxon>
        <taxon>Betaproteobacteria</taxon>
        <taxon>Burkholderiales</taxon>
        <taxon>Sphaerotilaceae</taxon>
        <taxon>Roseateles</taxon>
    </lineage>
</organism>
<accession>A0ABT5KNF9</accession>
<evidence type="ECO:0000313" key="2">
    <source>
        <dbReference type="EMBL" id="MDC8784451.1"/>
    </source>
</evidence>
<keyword evidence="3" id="KW-1185">Reference proteome</keyword>
<dbReference type="Proteomes" id="UP001219862">
    <property type="component" value="Unassembled WGS sequence"/>
</dbReference>
<dbReference type="Gene3D" id="2.60.120.200">
    <property type="match status" value="1"/>
</dbReference>
<feature type="domain" description="DUF6701" evidence="1">
    <location>
        <begin position="721"/>
        <end position="1340"/>
    </location>
</feature>
<gene>
    <name evidence="2" type="ORF">PRZ01_04520</name>
</gene>
<proteinExistence type="predicted"/>
<comment type="caution">
    <text evidence="2">The sequence shown here is derived from an EMBL/GenBank/DDBJ whole genome shotgun (WGS) entry which is preliminary data.</text>
</comment>
<dbReference type="Pfam" id="PF20419">
    <property type="entry name" value="DUF6701"/>
    <property type="match status" value="1"/>
</dbReference>